<dbReference type="PANTHER" id="PTHR42791">
    <property type="entry name" value="GNAT FAMILY ACETYLTRANSFERASE"/>
    <property type="match status" value="1"/>
</dbReference>
<dbReference type="PROSITE" id="PS51186">
    <property type="entry name" value="GNAT"/>
    <property type="match status" value="1"/>
</dbReference>
<dbReference type="AlphaFoldDB" id="A0A1V6P088"/>
<reference evidence="3" key="1">
    <citation type="journal article" date="2017" name="Nat. Microbiol.">
        <title>Global analysis of biosynthetic gene clusters reveals vast potential of secondary metabolite production in Penicillium species.</title>
        <authorList>
            <person name="Nielsen J.C."/>
            <person name="Grijseels S."/>
            <person name="Prigent S."/>
            <person name="Ji B."/>
            <person name="Dainat J."/>
            <person name="Nielsen K.F."/>
            <person name="Frisvad J.C."/>
            <person name="Workman M."/>
            <person name="Nielsen J."/>
        </authorList>
    </citation>
    <scope>NUCLEOTIDE SEQUENCE [LARGE SCALE GENOMIC DNA]</scope>
    <source>
        <strain evidence="3">IBT 11843</strain>
    </source>
</reference>
<dbReference type="InterPro" id="IPR016181">
    <property type="entry name" value="Acyl_CoA_acyltransferase"/>
</dbReference>
<dbReference type="OrthoDB" id="2744543at2759"/>
<organism evidence="2 3">
    <name type="scientific">Penicillium decumbens</name>
    <dbReference type="NCBI Taxonomy" id="69771"/>
    <lineage>
        <taxon>Eukaryota</taxon>
        <taxon>Fungi</taxon>
        <taxon>Dikarya</taxon>
        <taxon>Ascomycota</taxon>
        <taxon>Pezizomycotina</taxon>
        <taxon>Eurotiomycetes</taxon>
        <taxon>Eurotiomycetidae</taxon>
        <taxon>Eurotiales</taxon>
        <taxon>Aspergillaceae</taxon>
        <taxon>Penicillium</taxon>
    </lineage>
</organism>
<name>A0A1V6P088_PENDC</name>
<dbReference type="InterPro" id="IPR052523">
    <property type="entry name" value="Trichothecene_AcTrans"/>
</dbReference>
<proteinExistence type="predicted"/>
<dbReference type="CDD" id="cd04301">
    <property type="entry name" value="NAT_SF"/>
    <property type="match status" value="1"/>
</dbReference>
<evidence type="ECO:0000313" key="2">
    <source>
        <dbReference type="EMBL" id="OQD70359.1"/>
    </source>
</evidence>
<keyword evidence="3" id="KW-1185">Reference proteome</keyword>
<protein>
    <recommendedName>
        <fullName evidence="1">N-acetyltransferase domain-containing protein</fullName>
    </recommendedName>
</protein>
<evidence type="ECO:0000313" key="3">
    <source>
        <dbReference type="Proteomes" id="UP000191522"/>
    </source>
</evidence>
<dbReference type="Proteomes" id="UP000191522">
    <property type="component" value="Unassembled WGS sequence"/>
</dbReference>
<dbReference type="PANTHER" id="PTHR42791:SF17">
    <property type="entry name" value="ACETYLTRANSFERASE, GNAT FAMILY FAMILY (AFU_ORTHOLOGUE AFUA_8G05690)"/>
    <property type="match status" value="1"/>
</dbReference>
<evidence type="ECO:0000259" key="1">
    <source>
        <dbReference type="PROSITE" id="PS51186"/>
    </source>
</evidence>
<dbReference type="SUPFAM" id="SSF55729">
    <property type="entry name" value="Acyl-CoA N-acyltransferases (Nat)"/>
    <property type="match status" value="1"/>
</dbReference>
<dbReference type="OMA" id="MFPITED"/>
<dbReference type="EMBL" id="MDYL01000024">
    <property type="protein sequence ID" value="OQD70359.1"/>
    <property type="molecule type" value="Genomic_DNA"/>
</dbReference>
<feature type="domain" description="N-acetyltransferase" evidence="1">
    <location>
        <begin position="3"/>
        <end position="199"/>
    </location>
</feature>
<comment type="caution">
    <text evidence="2">The sequence shown here is derived from an EMBL/GenBank/DDBJ whole genome shotgun (WGS) entry which is preliminary data.</text>
</comment>
<dbReference type="InterPro" id="IPR000182">
    <property type="entry name" value="GNAT_dom"/>
</dbReference>
<dbReference type="Gene3D" id="3.40.630.30">
    <property type="match status" value="1"/>
</dbReference>
<gene>
    <name evidence="2" type="ORF">PENDEC_c024G05370</name>
</gene>
<dbReference type="GO" id="GO:0016747">
    <property type="term" value="F:acyltransferase activity, transferring groups other than amino-acyl groups"/>
    <property type="evidence" value="ECO:0007669"/>
    <property type="project" value="InterPro"/>
</dbReference>
<sequence>MAFEVEPASPSDAPQMARVFLAAFSDDFNKTMLPRTEDVRAWVTGHLVGGSGAKNHEVFLKINDAEGKIVAFAKWALPNAGPDPDPIPDSEEVSWPVSSDAELCDRFFGTMERYHHELMGERRHYYLEILGVDPAYQGYGLGSKLLKWGLSRADEEGVEVYLCSSPEGRRVYEKYGFEGKIPFSLFPGREHLFMIRPIRK</sequence>
<accession>A0A1V6P088</accession>
<dbReference type="Pfam" id="PF00583">
    <property type="entry name" value="Acetyltransf_1"/>
    <property type="match status" value="1"/>
</dbReference>
<dbReference type="STRING" id="69771.A0A1V6P088"/>